<evidence type="ECO:0000256" key="5">
    <source>
        <dbReference type="ARBA" id="ARBA00023136"/>
    </source>
</evidence>
<name>A0A2M9HBW1_9BIFI</name>
<feature type="transmembrane region" description="Helical" evidence="6">
    <location>
        <begin position="18"/>
        <end position="39"/>
    </location>
</feature>
<gene>
    <name evidence="8" type="ORF">CS006_00785</name>
</gene>
<feature type="transmembrane region" description="Helical" evidence="6">
    <location>
        <begin position="241"/>
        <end position="259"/>
    </location>
</feature>
<sequence length="464" mass="50358">MLTQTLAAIERFGIPKKLIAGFLTVAVFMTGDGFELTFLTKYMVDHGFSAAQGSLLITVYGLFAAVAGWTAGVLAEMFGARRIMLIGACWWIGVHLVFLELALPSGVYPFILAVYALRGFGYPLFIYSFMVLLAQTVRPERLASATGVFWTCFSLGLGVFGAYIPSFLIPAVGEYRTFWFALPFSVAGLLLCFLMVPRTRDSRAAKLTHEERVRELAEGVTIAFHNPGIAVCGIIRMINSLLLYGFPVIMPLYLCGRQYGGDSWFPVQDWMRIWGSVFIVMLFFNVFWGWFMDRFGWVWPMRWFGCALLAVCALSFYYVPRWFGANAPLMVLAAVLIGVGTSAFASIPAIMNSLVPDKRGAALSVYNLSAGLATFVGPGIATLLLSTAGIAGICWTYAALYVAGAALTYTLRPKQPGLAKRHMTGAGAKAANVGHGVGDITIETAAKVTALAQNTATAISDDTL</sequence>
<keyword evidence="4 6" id="KW-1133">Transmembrane helix</keyword>
<dbReference type="RefSeq" id="WP_100510423.1">
    <property type="nucleotide sequence ID" value="NZ_PEBI01000001.1"/>
</dbReference>
<keyword evidence="5 6" id="KW-0472">Membrane</keyword>
<dbReference type="GO" id="GO:0022857">
    <property type="term" value="F:transmembrane transporter activity"/>
    <property type="evidence" value="ECO:0007669"/>
    <property type="project" value="InterPro"/>
</dbReference>
<evidence type="ECO:0000256" key="6">
    <source>
        <dbReference type="SAM" id="Phobius"/>
    </source>
</evidence>
<dbReference type="Pfam" id="PF07690">
    <property type="entry name" value="MFS_1"/>
    <property type="match status" value="1"/>
</dbReference>
<dbReference type="PANTHER" id="PTHR23513:SF6">
    <property type="entry name" value="MAJOR FACILITATOR SUPERFAMILY ASSOCIATED DOMAIN-CONTAINING PROTEIN"/>
    <property type="match status" value="1"/>
</dbReference>
<protein>
    <submittedName>
        <fullName evidence="8">Cytochrome C biogenesis protein CcdA</fullName>
    </submittedName>
</protein>
<reference evidence="8 9" key="1">
    <citation type="submission" date="2017-10" db="EMBL/GenBank/DDBJ databases">
        <title>Draft genome sequences of strains TRE 1, TRE 9, TRE H and TRI 7, isolated from tamarins, belonging to four potential novel Bifidobacterium species.</title>
        <authorList>
            <person name="Mattarelli P."/>
            <person name="Modesto M."/>
            <person name="Puglisi E."/>
            <person name="Morelli L."/>
            <person name="Spezio C."/>
            <person name="Bonetti A."/>
            <person name="Sandri C."/>
        </authorList>
    </citation>
    <scope>NUCLEOTIDE SEQUENCE [LARGE SCALE GENOMIC DNA]</scope>
    <source>
        <strain evidence="9">TRE1</strain>
    </source>
</reference>
<feature type="transmembrane region" description="Helical" evidence="6">
    <location>
        <begin position="303"/>
        <end position="323"/>
    </location>
</feature>
<feature type="transmembrane region" description="Helical" evidence="6">
    <location>
        <begin position="329"/>
        <end position="351"/>
    </location>
</feature>
<dbReference type="InterPro" id="IPR036259">
    <property type="entry name" value="MFS_trans_sf"/>
</dbReference>
<dbReference type="Gene3D" id="1.20.1250.20">
    <property type="entry name" value="MFS general substrate transporter like domains"/>
    <property type="match status" value="2"/>
</dbReference>
<dbReference type="PANTHER" id="PTHR23513">
    <property type="entry name" value="INTEGRAL MEMBRANE EFFLUX PROTEIN-RELATED"/>
    <property type="match status" value="1"/>
</dbReference>
<proteinExistence type="predicted"/>
<feature type="transmembrane region" description="Helical" evidence="6">
    <location>
        <begin position="363"/>
        <end position="384"/>
    </location>
</feature>
<evidence type="ECO:0000256" key="3">
    <source>
        <dbReference type="ARBA" id="ARBA00022692"/>
    </source>
</evidence>
<feature type="transmembrane region" description="Helical" evidence="6">
    <location>
        <begin position="271"/>
        <end position="291"/>
    </location>
</feature>
<evidence type="ECO:0000256" key="1">
    <source>
        <dbReference type="ARBA" id="ARBA00004651"/>
    </source>
</evidence>
<dbReference type="NCBIfam" id="TIGR00897">
    <property type="entry name" value="2A0118"/>
    <property type="match status" value="1"/>
</dbReference>
<dbReference type="CDD" id="cd17337">
    <property type="entry name" value="MFS_CsbX"/>
    <property type="match status" value="1"/>
</dbReference>
<accession>A0A2M9HBW1</accession>
<organism evidence="8 9">
    <name type="scientific">Bifidobacterium primatium</name>
    <dbReference type="NCBI Taxonomy" id="2045438"/>
    <lineage>
        <taxon>Bacteria</taxon>
        <taxon>Bacillati</taxon>
        <taxon>Actinomycetota</taxon>
        <taxon>Actinomycetes</taxon>
        <taxon>Bifidobacteriales</taxon>
        <taxon>Bifidobacteriaceae</taxon>
        <taxon>Bifidobacterium</taxon>
    </lineage>
</organism>
<feature type="transmembrane region" description="Helical" evidence="6">
    <location>
        <begin position="390"/>
        <end position="411"/>
    </location>
</feature>
<dbReference type="InterPro" id="IPR020846">
    <property type="entry name" value="MFS_dom"/>
</dbReference>
<evidence type="ECO:0000256" key="4">
    <source>
        <dbReference type="ARBA" id="ARBA00022989"/>
    </source>
</evidence>
<dbReference type="AlphaFoldDB" id="A0A2M9HBW1"/>
<dbReference type="SUPFAM" id="SSF103473">
    <property type="entry name" value="MFS general substrate transporter"/>
    <property type="match status" value="1"/>
</dbReference>
<evidence type="ECO:0000313" key="8">
    <source>
        <dbReference type="EMBL" id="PJM74280.1"/>
    </source>
</evidence>
<dbReference type="EMBL" id="PEBI01000001">
    <property type="protein sequence ID" value="PJM74280.1"/>
    <property type="molecule type" value="Genomic_DNA"/>
</dbReference>
<dbReference type="InterPro" id="IPR011701">
    <property type="entry name" value="MFS"/>
</dbReference>
<comment type="subcellular location">
    <subcellularLocation>
        <location evidence="1">Cell membrane</location>
        <topology evidence="1">Multi-pass membrane protein</topology>
    </subcellularLocation>
</comment>
<feature type="domain" description="Major facilitator superfamily (MFS) profile" evidence="7">
    <location>
        <begin position="1"/>
        <end position="416"/>
    </location>
</feature>
<feature type="transmembrane region" description="Helical" evidence="6">
    <location>
        <begin position="177"/>
        <end position="196"/>
    </location>
</feature>
<dbReference type="GO" id="GO:0005886">
    <property type="term" value="C:plasma membrane"/>
    <property type="evidence" value="ECO:0007669"/>
    <property type="project" value="UniProtKB-SubCell"/>
</dbReference>
<keyword evidence="9" id="KW-1185">Reference proteome</keyword>
<keyword evidence="3 6" id="KW-0812">Transmembrane</keyword>
<dbReference type="InterPro" id="IPR004748">
    <property type="entry name" value="Polyol_permease-like"/>
</dbReference>
<feature type="transmembrane region" description="Helical" evidence="6">
    <location>
        <begin position="51"/>
        <end position="71"/>
    </location>
</feature>
<evidence type="ECO:0000256" key="2">
    <source>
        <dbReference type="ARBA" id="ARBA00022475"/>
    </source>
</evidence>
<feature type="transmembrane region" description="Helical" evidence="6">
    <location>
        <begin position="83"/>
        <end position="103"/>
    </location>
</feature>
<dbReference type="Proteomes" id="UP000229095">
    <property type="component" value="Unassembled WGS sequence"/>
</dbReference>
<comment type="caution">
    <text evidence="8">The sequence shown here is derived from an EMBL/GenBank/DDBJ whole genome shotgun (WGS) entry which is preliminary data.</text>
</comment>
<dbReference type="PROSITE" id="PS50850">
    <property type="entry name" value="MFS"/>
    <property type="match status" value="1"/>
</dbReference>
<feature type="transmembrane region" description="Helical" evidence="6">
    <location>
        <begin position="145"/>
        <end position="165"/>
    </location>
</feature>
<evidence type="ECO:0000259" key="7">
    <source>
        <dbReference type="PROSITE" id="PS50850"/>
    </source>
</evidence>
<keyword evidence="2" id="KW-1003">Cell membrane</keyword>
<feature type="transmembrane region" description="Helical" evidence="6">
    <location>
        <begin position="109"/>
        <end position="133"/>
    </location>
</feature>
<evidence type="ECO:0000313" key="9">
    <source>
        <dbReference type="Proteomes" id="UP000229095"/>
    </source>
</evidence>
<dbReference type="OrthoDB" id="3522477at2"/>